<sequence>MDGNDYNDQSDAIAPFTEFIPDKSELSQIKIHKVLVQTDKCQIGLCTIGNEQETKYAIKIMNRETFEINEFNTNFRRLLREVQYMAQCRHPTIIELISWNIISYFDFNLESVIEKSLSNESASLQFCPFIITPYYEEGTLDDFLSQEKLKDFSFTDKSILCYALIRGCLYLHYFQLVIRNICPKNIFMKDKKPIFSDLFTVKNVNSDMSGTVYDGLYRAPEFYASIDGYTTKTDVYALGIVLLQIMENIKTNELPDFKHNKISKHISDDNPYKGLIMKMTAEADARIEMNSVAHEFEILFSKSSQHNDVDAFNEYKKMIDEYERKNGNNKQISTYSRPVQNALKSNEVISNLLKLTTISKENNHIEPQACFLMALNYIDGNFVARDEVLALKFLEIAKDNSVLEASILHQVFSEKSQYSCELENLYGNGCLENCLKMSMEEKEKAAESFYYAGIFDELGNDIDSAIQSYKKSLTLCNKKMSGLVAGRLGYLIMKYKQQQSGLQILKFGVEMKDMFSMVNYGTYLADIEKYDEAMKVFRYCEEGKYYKAADYIEFCSKKLGNKG</sequence>
<comment type="caution">
    <text evidence="8">The sequence shown here is derived from an EMBL/GenBank/DDBJ whole genome shotgun (WGS) entry which is preliminary data.</text>
</comment>
<dbReference type="InterPro" id="IPR000719">
    <property type="entry name" value="Prot_kinase_dom"/>
</dbReference>
<dbReference type="Gene3D" id="1.25.40.10">
    <property type="entry name" value="Tetratricopeptide repeat domain"/>
    <property type="match status" value="1"/>
</dbReference>
<evidence type="ECO:0000256" key="5">
    <source>
        <dbReference type="ARBA" id="ARBA00022777"/>
    </source>
</evidence>
<reference evidence="8" key="1">
    <citation type="submission" date="2016-10" db="EMBL/GenBank/DDBJ databases">
        <authorList>
            <person name="Benchimol M."/>
            <person name="Almeida L.G."/>
            <person name="Vasconcelos A.T."/>
            <person name="Perreira-Neves A."/>
            <person name="Rosa I.A."/>
            <person name="Tasca T."/>
            <person name="Bogo M.R."/>
            <person name="de Souza W."/>
        </authorList>
    </citation>
    <scope>NUCLEOTIDE SEQUENCE [LARGE SCALE GENOMIC DNA]</scope>
    <source>
        <strain evidence="8">K</strain>
    </source>
</reference>
<dbReference type="CDD" id="cd00180">
    <property type="entry name" value="PKc"/>
    <property type="match status" value="1"/>
</dbReference>
<dbReference type="PANTHER" id="PTHR11042">
    <property type="entry name" value="EUKARYOTIC TRANSLATION INITIATION FACTOR 2-ALPHA KINASE EIF2-ALPHA KINASE -RELATED"/>
    <property type="match status" value="1"/>
</dbReference>
<name>A0A1J4JT87_9EUKA</name>
<dbReference type="PANTHER" id="PTHR11042:SF160">
    <property type="entry name" value="EUKARYOTIC TRANSLATION INITIATION FACTOR 2-ALPHA KINASE 1"/>
    <property type="match status" value="1"/>
</dbReference>
<dbReference type="PROSITE" id="PS50011">
    <property type="entry name" value="PROTEIN_KINASE_DOM"/>
    <property type="match status" value="1"/>
</dbReference>
<dbReference type="RefSeq" id="XP_068355419.1">
    <property type="nucleotide sequence ID" value="XM_068507449.1"/>
</dbReference>
<evidence type="ECO:0000256" key="3">
    <source>
        <dbReference type="ARBA" id="ARBA00022679"/>
    </source>
</evidence>
<dbReference type="Gene3D" id="1.10.510.10">
    <property type="entry name" value="Transferase(Phosphotransferase) domain 1"/>
    <property type="match status" value="1"/>
</dbReference>
<dbReference type="AlphaFoldDB" id="A0A1J4JT87"/>
<dbReference type="GO" id="GO:0005524">
    <property type="term" value="F:ATP binding"/>
    <property type="evidence" value="ECO:0007669"/>
    <property type="project" value="UniProtKB-KW"/>
</dbReference>
<dbReference type="SUPFAM" id="SSF56112">
    <property type="entry name" value="Protein kinase-like (PK-like)"/>
    <property type="match status" value="1"/>
</dbReference>
<organism evidence="8 9">
    <name type="scientific">Tritrichomonas foetus</name>
    <dbReference type="NCBI Taxonomy" id="1144522"/>
    <lineage>
        <taxon>Eukaryota</taxon>
        <taxon>Metamonada</taxon>
        <taxon>Parabasalia</taxon>
        <taxon>Tritrichomonadida</taxon>
        <taxon>Tritrichomonadidae</taxon>
        <taxon>Tritrichomonas</taxon>
    </lineage>
</organism>
<keyword evidence="4" id="KW-0547">Nucleotide-binding</keyword>
<dbReference type="GO" id="GO:0004694">
    <property type="term" value="F:eukaryotic translation initiation factor 2alpha kinase activity"/>
    <property type="evidence" value="ECO:0007669"/>
    <property type="project" value="TreeGrafter"/>
</dbReference>
<dbReference type="VEuPathDB" id="TrichDB:TRFO_30597"/>
<proteinExistence type="predicted"/>
<dbReference type="Pfam" id="PF00069">
    <property type="entry name" value="Pkinase"/>
    <property type="match status" value="1"/>
</dbReference>
<dbReference type="InterPro" id="IPR050339">
    <property type="entry name" value="CC_SR_Kinase"/>
</dbReference>
<feature type="domain" description="Protein kinase" evidence="7">
    <location>
        <begin position="20"/>
        <end position="349"/>
    </location>
</feature>
<dbReference type="GO" id="GO:0005634">
    <property type="term" value="C:nucleus"/>
    <property type="evidence" value="ECO:0007669"/>
    <property type="project" value="TreeGrafter"/>
</dbReference>
<evidence type="ECO:0000313" key="8">
    <source>
        <dbReference type="EMBL" id="OHT02283.1"/>
    </source>
</evidence>
<evidence type="ECO:0000259" key="7">
    <source>
        <dbReference type="PROSITE" id="PS50011"/>
    </source>
</evidence>
<accession>A0A1J4JT87</accession>
<keyword evidence="9" id="KW-1185">Reference proteome</keyword>
<dbReference type="Gene3D" id="3.30.200.20">
    <property type="entry name" value="Phosphorylase Kinase, domain 1"/>
    <property type="match status" value="1"/>
</dbReference>
<keyword evidence="3" id="KW-0808">Transferase</keyword>
<evidence type="ECO:0000256" key="6">
    <source>
        <dbReference type="ARBA" id="ARBA00022840"/>
    </source>
</evidence>
<gene>
    <name evidence="8" type="ORF">TRFO_30597</name>
</gene>
<evidence type="ECO:0000256" key="4">
    <source>
        <dbReference type="ARBA" id="ARBA00022741"/>
    </source>
</evidence>
<dbReference type="GeneID" id="94842153"/>
<dbReference type="InterPro" id="IPR011990">
    <property type="entry name" value="TPR-like_helical_dom_sf"/>
</dbReference>
<evidence type="ECO:0000313" key="9">
    <source>
        <dbReference type="Proteomes" id="UP000179807"/>
    </source>
</evidence>
<dbReference type="InterPro" id="IPR011009">
    <property type="entry name" value="Kinase-like_dom_sf"/>
</dbReference>
<keyword evidence="6" id="KW-0067">ATP-binding</keyword>
<dbReference type="SUPFAM" id="SSF81901">
    <property type="entry name" value="HCP-like"/>
    <property type="match status" value="1"/>
</dbReference>
<dbReference type="EMBL" id="MLAK01000872">
    <property type="protein sequence ID" value="OHT02283.1"/>
    <property type="molecule type" value="Genomic_DNA"/>
</dbReference>
<keyword evidence="2" id="KW-0723">Serine/threonine-protein kinase</keyword>
<dbReference type="GO" id="GO:0005737">
    <property type="term" value="C:cytoplasm"/>
    <property type="evidence" value="ECO:0007669"/>
    <property type="project" value="TreeGrafter"/>
</dbReference>
<evidence type="ECO:0000256" key="2">
    <source>
        <dbReference type="ARBA" id="ARBA00022527"/>
    </source>
</evidence>
<keyword evidence="5" id="KW-0418">Kinase</keyword>
<dbReference type="EC" id="2.7.11.1" evidence="1"/>
<evidence type="ECO:0000256" key="1">
    <source>
        <dbReference type="ARBA" id="ARBA00012513"/>
    </source>
</evidence>
<dbReference type="Proteomes" id="UP000179807">
    <property type="component" value="Unassembled WGS sequence"/>
</dbReference>
<protein>
    <recommendedName>
        <fullName evidence="1">non-specific serine/threonine protein kinase</fullName>
        <ecNumber evidence="1">2.7.11.1</ecNumber>
    </recommendedName>
</protein>